<evidence type="ECO:0000313" key="9">
    <source>
        <dbReference type="EMBL" id="WWX25183.1"/>
    </source>
</evidence>
<protein>
    <recommendedName>
        <fullName evidence="7 8">Small ribosomal subunit protein bS6</fullName>
    </recommendedName>
</protein>
<dbReference type="InterPro" id="IPR000529">
    <property type="entry name" value="Ribosomal_bS6"/>
</dbReference>
<evidence type="ECO:0000256" key="2">
    <source>
        <dbReference type="ARBA" id="ARBA00022730"/>
    </source>
</evidence>
<organism evidence="9 10">
    <name type="scientific">Candidatus Dehalogenimonas loeffleri</name>
    <dbReference type="NCBI Taxonomy" id="3127115"/>
    <lineage>
        <taxon>Bacteria</taxon>
        <taxon>Bacillati</taxon>
        <taxon>Chloroflexota</taxon>
        <taxon>Dehalococcoidia</taxon>
        <taxon>Dehalococcoidales</taxon>
        <taxon>Dehalococcoidaceae</taxon>
        <taxon>Dehalogenimonas</taxon>
    </lineage>
</organism>
<reference evidence="9 10" key="1">
    <citation type="submission" date="2024-03" db="EMBL/GenBank/DDBJ databases">
        <title>A Dehalogenimonas Isolated from Estuarine Sediments Dihaloeliminates Chlorinated Alkanes.</title>
        <authorList>
            <person name="Yang Y."/>
            <person name="Wang H."/>
        </authorList>
    </citation>
    <scope>NUCLEOTIDE SEQUENCE [LARGE SCALE GENOMIC DNA]</scope>
    <source>
        <strain evidence="9 10">W</strain>
    </source>
</reference>
<gene>
    <name evidence="8 9" type="primary">rpsF</name>
    <name evidence="9" type="ORF">V8247_07950</name>
</gene>
<evidence type="ECO:0000256" key="8">
    <source>
        <dbReference type="HAMAP-Rule" id="MF_00360"/>
    </source>
</evidence>
<evidence type="ECO:0000256" key="4">
    <source>
        <dbReference type="ARBA" id="ARBA00022980"/>
    </source>
</evidence>
<dbReference type="InterPro" id="IPR020815">
    <property type="entry name" value="Ribosomal_bS6_CS"/>
</dbReference>
<dbReference type="EMBL" id="CP146612">
    <property type="protein sequence ID" value="WWX25183.1"/>
    <property type="molecule type" value="Genomic_DNA"/>
</dbReference>
<dbReference type="InterPro" id="IPR014717">
    <property type="entry name" value="Transl_elong_EF1B/ribsomal_bS6"/>
</dbReference>
<dbReference type="HAMAP" id="MF_00360">
    <property type="entry name" value="Ribosomal_bS6"/>
    <property type="match status" value="1"/>
</dbReference>
<dbReference type="PROSITE" id="PS01048">
    <property type="entry name" value="RIBOSOMAL_S6"/>
    <property type="match status" value="1"/>
</dbReference>
<keyword evidence="2 8" id="KW-0699">rRNA-binding</keyword>
<dbReference type="GO" id="GO:0005840">
    <property type="term" value="C:ribosome"/>
    <property type="evidence" value="ECO:0007669"/>
    <property type="project" value="UniProtKB-KW"/>
</dbReference>
<dbReference type="RefSeq" id="WP_338737323.1">
    <property type="nucleotide sequence ID" value="NZ_CP146612.1"/>
</dbReference>
<evidence type="ECO:0000256" key="3">
    <source>
        <dbReference type="ARBA" id="ARBA00022884"/>
    </source>
</evidence>
<proteinExistence type="inferred from homology"/>
<dbReference type="InterPro" id="IPR020814">
    <property type="entry name" value="Ribosomal_S6_plastid/chlpt"/>
</dbReference>
<evidence type="ECO:0000256" key="6">
    <source>
        <dbReference type="ARBA" id="ARBA00035104"/>
    </source>
</evidence>
<dbReference type="InterPro" id="IPR035980">
    <property type="entry name" value="Ribosomal_bS6_sf"/>
</dbReference>
<evidence type="ECO:0000256" key="1">
    <source>
        <dbReference type="ARBA" id="ARBA00009512"/>
    </source>
</evidence>
<keyword evidence="10" id="KW-1185">Reference proteome</keyword>
<dbReference type="Proteomes" id="UP001375370">
    <property type="component" value="Chromosome"/>
</dbReference>
<dbReference type="NCBIfam" id="TIGR00166">
    <property type="entry name" value="S6"/>
    <property type="match status" value="1"/>
</dbReference>
<comment type="function">
    <text evidence="6 8">Binds together with bS18 to 16S ribosomal RNA.</text>
</comment>
<keyword evidence="3 8" id="KW-0694">RNA-binding</keyword>
<keyword evidence="5 8" id="KW-0687">Ribonucleoprotein</keyword>
<comment type="similarity">
    <text evidence="1 8">Belongs to the bacterial ribosomal protein bS6 family.</text>
</comment>
<accession>A0ABZ2J4F3</accession>
<dbReference type="PANTHER" id="PTHR21011:SF1">
    <property type="entry name" value="SMALL RIBOSOMAL SUBUNIT PROTEIN BS6M"/>
    <property type="match status" value="1"/>
</dbReference>
<dbReference type="Gene3D" id="3.30.70.60">
    <property type="match status" value="1"/>
</dbReference>
<keyword evidence="4 8" id="KW-0689">Ribosomal protein</keyword>
<dbReference type="CDD" id="cd00473">
    <property type="entry name" value="bS6"/>
    <property type="match status" value="1"/>
</dbReference>
<dbReference type="PANTHER" id="PTHR21011">
    <property type="entry name" value="MITOCHONDRIAL 28S RIBOSOMAL PROTEIN S6"/>
    <property type="match status" value="1"/>
</dbReference>
<sequence length="106" mass="12044">MTELLRSRTEPVSSYELVVIYRQELPQEKIDVAVEHISNMITANGGVVDAVDRWGKRRLAYPIKQQLEGVYVLFKFTAGSSVVRKLTDDLRISESVLRHMAIKPDA</sequence>
<evidence type="ECO:0000313" key="10">
    <source>
        <dbReference type="Proteomes" id="UP001375370"/>
    </source>
</evidence>
<dbReference type="Pfam" id="PF01250">
    <property type="entry name" value="Ribosomal_S6"/>
    <property type="match status" value="1"/>
</dbReference>
<dbReference type="SUPFAM" id="SSF54995">
    <property type="entry name" value="Ribosomal protein S6"/>
    <property type="match status" value="1"/>
</dbReference>
<name>A0ABZ2J4F3_9CHLR</name>
<evidence type="ECO:0000256" key="5">
    <source>
        <dbReference type="ARBA" id="ARBA00023274"/>
    </source>
</evidence>
<evidence type="ECO:0000256" key="7">
    <source>
        <dbReference type="ARBA" id="ARBA00035294"/>
    </source>
</evidence>